<keyword evidence="3" id="KW-1185">Reference proteome</keyword>
<feature type="domain" description="DUF397" evidence="1">
    <location>
        <begin position="16"/>
        <end position="51"/>
    </location>
</feature>
<gene>
    <name evidence="2" type="ORF">ACFP2T_23165</name>
</gene>
<dbReference type="InterPro" id="IPR007278">
    <property type="entry name" value="DUF397"/>
</dbReference>
<proteinExistence type="predicted"/>
<organism evidence="2 3">
    <name type="scientific">Plantactinospora solaniradicis</name>
    <dbReference type="NCBI Taxonomy" id="1723736"/>
    <lineage>
        <taxon>Bacteria</taxon>
        <taxon>Bacillati</taxon>
        <taxon>Actinomycetota</taxon>
        <taxon>Actinomycetes</taxon>
        <taxon>Micromonosporales</taxon>
        <taxon>Micromonosporaceae</taxon>
        <taxon>Plantactinospora</taxon>
    </lineage>
</organism>
<sequence>MAEPYPDVACMQTPAGAGYVEAASAADSKNRAGHVLVYAGPDWASFLAALKHDGLTPTP</sequence>
<evidence type="ECO:0000313" key="2">
    <source>
        <dbReference type="EMBL" id="MFC6019099.1"/>
    </source>
</evidence>
<evidence type="ECO:0000313" key="3">
    <source>
        <dbReference type="Proteomes" id="UP001596203"/>
    </source>
</evidence>
<comment type="caution">
    <text evidence="2">The sequence shown here is derived from an EMBL/GenBank/DDBJ whole genome shotgun (WGS) entry which is preliminary data.</text>
</comment>
<dbReference type="EMBL" id="JBHSPR010000018">
    <property type="protein sequence ID" value="MFC6019099.1"/>
    <property type="molecule type" value="Genomic_DNA"/>
</dbReference>
<reference evidence="3" key="1">
    <citation type="journal article" date="2019" name="Int. J. Syst. Evol. Microbiol.">
        <title>The Global Catalogue of Microorganisms (GCM) 10K type strain sequencing project: providing services to taxonomists for standard genome sequencing and annotation.</title>
        <authorList>
            <consortium name="The Broad Institute Genomics Platform"/>
            <consortium name="The Broad Institute Genome Sequencing Center for Infectious Disease"/>
            <person name="Wu L."/>
            <person name="Ma J."/>
        </authorList>
    </citation>
    <scope>NUCLEOTIDE SEQUENCE [LARGE SCALE GENOMIC DNA]</scope>
    <source>
        <strain evidence="3">ZS-35-S2</strain>
    </source>
</reference>
<dbReference type="Proteomes" id="UP001596203">
    <property type="component" value="Unassembled WGS sequence"/>
</dbReference>
<protein>
    <submittedName>
        <fullName evidence="2">DUF397 domain-containing protein</fullName>
    </submittedName>
</protein>
<name>A0ABW1KE16_9ACTN</name>
<dbReference type="RefSeq" id="WP_377424892.1">
    <property type="nucleotide sequence ID" value="NZ_JBHSPR010000018.1"/>
</dbReference>
<dbReference type="Pfam" id="PF04149">
    <property type="entry name" value="DUF397"/>
    <property type="match status" value="1"/>
</dbReference>
<evidence type="ECO:0000259" key="1">
    <source>
        <dbReference type="Pfam" id="PF04149"/>
    </source>
</evidence>
<accession>A0ABW1KE16</accession>